<reference evidence="3" key="1">
    <citation type="submission" date="2020-02" db="EMBL/GenBank/DDBJ databases">
        <authorList>
            <person name="Meier V. D."/>
        </authorList>
    </citation>
    <scope>NUCLEOTIDE SEQUENCE</scope>
    <source>
        <strain evidence="3">AVDCRST_MAG13</strain>
    </source>
</reference>
<dbReference type="EMBL" id="CADCVO010000572">
    <property type="protein sequence ID" value="CAA9525418.1"/>
    <property type="molecule type" value="Genomic_DNA"/>
</dbReference>
<feature type="region of interest" description="Disordered" evidence="1">
    <location>
        <begin position="74"/>
        <end position="101"/>
    </location>
</feature>
<feature type="non-terminal residue" evidence="3">
    <location>
        <position position="1"/>
    </location>
</feature>
<accession>A0A6J4TJC9</accession>
<dbReference type="AlphaFoldDB" id="A0A6J4TJC9"/>
<organism evidence="3">
    <name type="scientific">uncultured Solirubrobacteraceae bacterium</name>
    <dbReference type="NCBI Taxonomy" id="1162706"/>
    <lineage>
        <taxon>Bacteria</taxon>
        <taxon>Bacillati</taxon>
        <taxon>Actinomycetota</taxon>
        <taxon>Thermoleophilia</taxon>
        <taxon>Solirubrobacterales</taxon>
        <taxon>Solirubrobacteraceae</taxon>
        <taxon>environmental samples</taxon>
    </lineage>
</organism>
<protein>
    <recommendedName>
        <fullName evidence="4">Lipoprotein</fullName>
    </recommendedName>
</protein>
<proteinExistence type="predicted"/>
<feature type="signal peptide" evidence="2">
    <location>
        <begin position="1"/>
        <end position="17"/>
    </location>
</feature>
<evidence type="ECO:0008006" key="4">
    <source>
        <dbReference type="Google" id="ProtNLM"/>
    </source>
</evidence>
<feature type="chain" id="PRO_5038765522" description="Lipoprotein" evidence="2">
    <location>
        <begin position="18"/>
        <end position="149"/>
    </location>
</feature>
<evidence type="ECO:0000256" key="1">
    <source>
        <dbReference type="SAM" id="MobiDB-lite"/>
    </source>
</evidence>
<name>A0A6J4TJC9_9ACTN</name>
<gene>
    <name evidence="3" type="ORF">AVDCRST_MAG13-3698</name>
</gene>
<evidence type="ECO:0000256" key="2">
    <source>
        <dbReference type="SAM" id="SignalP"/>
    </source>
</evidence>
<sequence>ARAAAAAAALTVAAVLAGCGGAAPDLLRIQRTGTIPGAELDLRITDDGRASCNGGPLVPISSRELIDARQAVRDLQGEEDEVGPADRDLRLPPGPPRGPASILAYEVTVRDPPEGSVAWADTSPRQPPVLPRLALLTRRIAQGPCKLER</sequence>
<keyword evidence="2" id="KW-0732">Signal</keyword>
<evidence type="ECO:0000313" key="3">
    <source>
        <dbReference type="EMBL" id="CAA9525418.1"/>
    </source>
</evidence>